<accession>K2FA73</accession>
<proteinExistence type="predicted"/>
<sequence length="281" mass="34254">MSRLERLVESENTVFDDLKVELRHNIDSSWNQNPETIIRWIWKLCLSMNELIEMEAIVVAWIEKFKWRRRFIWQYNQLCKIHDCIDQKFRMHFIQEWVKATVEHSVSDQEPKLWRRALRKAWLEVKWYEVELPVQNPEAKEAEKKELYELTLPEEEWKMIFWAYDQFVKLKNKAYITKSELMGLASFFSRAAVFLERFGWFTSYEDINKLYNRLDRRARVCGTQVESSKISSDYALFIKVLKSSKEAREKSRVAAYWKMTFKERRKVMMRKIDFKEALEND</sequence>
<organism evidence="1">
    <name type="scientific">uncultured bacterium</name>
    <name type="common">gcode 4</name>
    <dbReference type="NCBI Taxonomy" id="1234023"/>
    <lineage>
        <taxon>Bacteria</taxon>
        <taxon>environmental samples</taxon>
    </lineage>
</organism>
<protein>
    <submittedName>
        <fullName evidence="1">Uncharacterized protein</fullName>
    </submittedName>
</protein>
<dbReference type="AlphaFoldDB" id="K2FA73"/>
<dbReference type="EMBL" id="AMFJ01000383">
    <property type="protein sequence ID" value="EKE28036.1"/>
    <property type="molecule type" value="Genomic_DNA"/>
</dbReference>
<gene>
    <name evidence="1" type="ORF">ACD_3C00109G0015</name>
</gene>
<comment type="caution">
    <text evidence="1">The sequence shown here is derived from an EMBL/GenBank/DDBJ whole genome shotgun (WGS) entry which is preliminary data.</text>
</comment>
<name>K2FA73_9BACT</name>
<evidence type="ECO:0000313" key="1">
    <source>
        <dbReference type="EMBL" id="EKE28036.1"/>
    </source>
</evidence>
<reference evidence="1" key="1">
    <citation type="journal article" date="2012" name="Science">
        <title>Fermentation, hydrogen, and sulfur metabolism in multiple uncultivated bacterial phyla.</title>
        <authorList>
            <person name="Wrighton K.C."/>
            <person name="Thomas B.C."/>
            <person name="Sharon I."/>
            <person name="Miller C.S."/>
            <person name="Castelle C.J."/>
            <person name="VerBerkmoes N.C."/>
            <person name="Wilkins M.J."/>
            <person name="Hettich R.L."/>
            <person name="Lipton M.S."/>
            <person name="Williams K.H."/>
            <person name="Long P.E."/>
            <person name="Banfield J.F."/>
        </authorList>
    </citation>
    <scope>NUCLEOTIDE SEQUENCE [LARGE SCALE GENOMIC DNA]</scope>
</reference>